<evidence type="ECO:0000256" key="2">
    <source>
        <dbReference type="SAM" id="MobiDB-lite"/>
    </source>
</evidence>
<keyword evidence="4" id="KW-1185">Reference proteome</keyword>
<keyword evidence="1" id="KW-0175">Coiled coil</keyword>
<dbReference type="NCBIfam" id="NF041109">
    <property type="entry name" value="VF_TspB_C_term"/>
    <property type="match status" value="1"/>
</dbReference>
<feature type="coiled-coil region" evidence="1">
    <location>
        <begin position="386"/>
        <end position="456"/>
    </location>
</feature>
<gene>
    <name evidence="3" type="ORF">B0682_07060</name>
</gene>
<feature type="compositionally biased region" description="Low complexity" evidence="2">
    <location>
        <begin position="254"/>
        <end position="266"/>
    </location>
</feature>
<reference evidence="3 4" key="1">
    <citation type="submission" date="2017-02" db="EMBL/GenBank/DDBJ databases">
        <title>Draft genome sequence of Moraxella lincolnii CCUG 9405T type strain.</title>
        <authorList>
            <person name="Salva-Serra F."/>
            <person name="Engstrom-Jakobsson H."/>
            <person name="Thorell K."/>
            <person name="Jaen-Luchoro D."/>
            <person name="Gonzales-Siles L."/>
            <person name="Karlsson R."/>
            <person name="Yazdan S."/>
            <person name="Boulund F."/>
            <person name="Johnning A."/>
            <person name="Engstrand L."/>
            <person name="Kristiansson E."/>
            <person name="Moore E."/>
        </authorList>
    </citation>
    <scope>NUCLEOTIDE SEQUENCE [LARGE SCALE GENOMIC DNA]</scope>
    <source>
        <strain evidence="3 4">CCUG 9405</strain>
    </source>
</reference>
<evidence type="ECO:0000313" key="3">
    <source>
        <dbReference type="EMBL" id="OOS20374.1"/>
    </source>
</evidence>
<organism evidence="3 4">
    <name type="scientific">Lwoffella lincolnii</name>
    <dbReference type="NCBI Taxonomy" id="90241"/>
    <lineage>
        <taxon>Bacteria</taxon>
        <taxon>Pseudomonadati</taxon>
        <taxon>Pseudomonadota</taxon>
        <taxon>Gammaproteobacteria</taxon>
        <taxon>Moraxellales</taxon>
        <taxon>Moraxellaceae</taxon>
        <taxon>Lwoffella</taxon>
    </lineage>
</organism>
<feature type="region of interest" description="Disordered" evidence="2">
    <location>
        <begin position="247"/>
        <end position="278"/>
    </location>
</feature>
<name>A0A1T0CDH4_9GAMM</name>
<accession>A0A1T0CDH4</accession>
<dbReference type="Proteomes" id="UP000191094">
    <property type="component" value="Unassembled WGS sequence"/>
</dbReference>
<evidence type="ECO:0000313" key="4">
    <source>
        <dbReference type="Proteomes" id="UP000191094"/>
    </source>
</evidence>
<dbReference type="AlphaFoldDB" id="A0A1T0CDH4"/>
<proteinExistence type="predicted"/>
<protein>
    <submittedName>
        <fullName evidence="3">Uncharacterized protein</fullName>
    </submittedName>
</protein>
<evidence type="ECO:0000256" key="1">
    <source>
        <dbReference type="SAM" id="Coils"/>
    </source>
</evidence>
<sequence>MTKQALAILLSIIIATYPLLAYASVASWTATKVNAVGSTTFVEAIKGNKKSIAKITPSVSAVSKFLRTLNGLSLLHSTVSTLLDGVDWVMTDGSAIKYKDSAQGFEYIFYGKSFTSAEEACNYAKSSAFLGSQSRFYSRLSNGYGSDRGKYYLAINHYNYGWSFNCVISVDYIVNKDDIIPSGYKVTYSGSKYAKGEIIEKTLPLDAVAEQAIAQAKQGNKEVQAGLEQVVREAIKAGSYNETLETNATIINDQTNTNETSQTNQNSKDETNKKAPPIDISSITNAISSLANRISSDFDRLAGKQDQIISEQQTTTRVINTQTDEILERQKKTKIAIDEMLVQGKLVNTNIDRVIDELRTNKDVTKVGLDNIHDALEKGLNGELINRKIDEAIEQAKINNQNATDAFKDAINKQLEAQARENEKVVSSVKDIESAIAELQRQQEQARAQAKADAKANTDRIVEAIEAITKEEELTKQENTEIKIDEPKIPINSVNVSFAKTCPPDTQIPFSIVGRQMNITISYANLCQLAISLSWLVKVLSTLMAAYILTGIKS</sequence>
<comment type="caution">
    <text evidence="3">The sequence shown here is derived from an EMBL/GenBank/DDBJ whole genome shotgun (WGS) entry which is preliminary data.</text>
</comment>
<dbReference type="EMBL" id="MUYT01000008">
    <property type="protein sequence ID" value="OOS20374.1"/>
    <property type="molecule type" value="Genomic_DNA"/>
</dbReference>
<dbReference type="RefSeq" id="WP_078307761.1">
    <property type="nucleotide sequence ID" value="NZ_MUYT01000008.1"/>
</dbReference>
<dbReference type="OrthoDB" id="9828143at2"/>
<dbReference type="STRING" id="90241.B0682_07060"/>